<dbReference type="InterPro" id="IPR023780">
    <property type="entry name" value="Chromo_domain"/>
</dbReference>
<dbReference type="CDD" id="cd00024">
    <property type="entry name" value="CD_CSD"/>
    <property type="match status" value="1"/>
</dbReference>
<dbReference type="SUPFAM" id="SSF54160">
    <property type="entry name" value="Chromo domain-like"/>
    <property type="match status" value="2"/>
</dbReference>
<protein>
    <submittedName>
        <fullName evidence="3">Chromo domain-containing protein</fullName>
    </submittedName>
</protein>
<dbReference type="Proteomes" id="UP000036681">
    <property type="component" value="Unplaced"/>
</dbReference>
<keyword evidence="2" id="KW-1185">Reference proteome</keyword>
<evidence type="ECO:0000313" key="2">
    <source>
        <dbReference type="Proteomes" id="UP000036681"/>
    </source>
</evidence>
<dbReference type="InterPro" id="IPR016197">
    <property type="entry name" value="Chromo-like_dom_sf"/>
</dbReference>
<proteinExistence type="predicted"/>
<organism evidence="2 3">
    <name type="scientific">Ascaris lumbricoides</name>
    <name type="common">Giant roundworm</name>
    <dbReference type="NCBI Taxonomy" id="6252"/>
    <lineage>
        <taxon>Eukaryota</taxon>
        <taxon>Metazoa</taxon>
        <taxon>Ecdysozoa</taxon>
        <taxon>Nematoda</taxon>
        <taxon>Chromadorea</taxon>
        <taxon>Rhabditida</taxon>
        <taxon>Spirurina</taxon>
        <taxon>Ascaridomorpha</taxon>
        <taxon>Ascaridoidea</taxon>
        <taxon>Ascarididae</taxon>
        <taxon>Ascaris</taxon>
    </lineage>
</organism>
<dbReference type="InterPro" id="IPR000953">
    <property type="entry name" value="Chromo/chromo_shadow_dom"/>
</dbReference>
<dbReference type="SMART" id="SM00298">
    <property type="entry name" value="CHROMO"/>
    <property type="match status" value="1"/>
</dbReference>
<sequence>MPEGDEETGYYDVESIVGCRKSERMMRDEYLVKWEGCEEYTFEPVHHLNGCRRKISEFHERILKAAGVESNPAVEISNDSDSESDVILPPEAKDKINMLKRMYPVNAECGIAKGWKVSKILGAQLRNKPYTYLVQYEDHKQVEHVDVEYVNKKCPQSDSMCTSTSRIRATVIRTRANVGVVMESTAHHLSDIRIDSRGLSEEVLSGSLTEKGSGISSARSFRCLFHLF</sequence>
<dbReference type="CDD" id="cd00034">
    <property type="entry name" value="CSD"/>
    <property type="match status" value="1"/>
</dbReference>
<dbReference type="WBParaSite" id="ALUE_0000464301-mRNA-1">
    <property type="protein sequence ID" value="ALUE_0000464301-mRNA-1"/>
    <property type="gene ID" value="ALUE_0000464301"/>
</dbReference>
<dbReference type="Pfam" id="PF00385">
    <property type="entry name" value="Chromo"/>
    <property type="match status" value="1"/>
</dbReference>
<dbReference type="Gene3D" id="2.40.50.40">
    <property type="match status" value="2"/>
</dbReference>
<reference evidence="3" key="1">
    <citation type="submission" date="2017-02" db="UniProtKB">
        <authorList>
            <consortium name="WormBaseParasite"/>
        </authorList>
    </citation>
    <scope>IDENTIFICATION</scope>
</reference>
<accession>A0A0M3HR08</accession>
<evidence type="ECO:0000313" key="3">
    <source>
        <dbReference type="WBParaSite" id="ALUE_0000464301-mRNA-1"/>
    </source>
</evidence>
<name>A0A0M3HR08_ASCLU</name>
<evidence type="ECO:0000259" key="1">
    <source>
        <dbReference type="PROSITE" id="PS50013"/>
    </source>
</evidence>
<dbReference type="AlphaFoldDB" id="A0A0M3HR08"/>
<feature type="domain" description="Chromo" evidence="1">
    <location>
        <begin position="11"/>
        <end position="61"/>
    </location>
</feature>
<dbReference type="PROSITE" id="PS50013">
    <property type="entry name" value="CHROMO_2"/>
    <property type="match status" value="1"/>
</dbReference>